<feature type="compositionally biased region" description="Polar residues" evidence="1">
    <location>
        <begin position="199"/>
        <end position="208"/>
    </location>
</feature>
<comment type="caution">
    <text evidence="3">The sequence shown here is derived from an EMBL/GenBank/DDBJ whole genome shotgun (WGS) entry which is preliminary data.</text>
</comment>
<feature type="region of interest" description="Disordered" evidence="1">
    <location>
        <begin position="107"/>
        <end position="138"/>
    </location>
</feature>
<proteinExistence type="predicted"/>
<evidence type="ECO:0000256" key="2">
    <source>
        <dbReference type="SAM" id="SignalP"/>
    </source>
</evidence>
<accession>A0A9W7GIJ8</accession>
<sequence>MLTAHKLVLVFFFLILNARGFVVPFPSRVFSSCLVGSKELKISHLNAAKKDKREDEIRLKIAQLKKLGKIKAKKGEERVAEEVEIVGKKESITDKYASKVEDVLEKAKRNKRMREKEEEEEKREEKRDMRAQEAEEAEEVERVEALLRAKREEEREELDLKKAGERQMLREREMERRGEVGGGGAGAQEKTTSGIGGSWTRTADSSTEPEADYKPARGSWGVFERPKDISRAYGGGKRVGRGVNESEERRRELELEEQETQARLERYREQRGGVKPAIERQQEDNIRQSLQISRSYMMRGMYKEAVEELEDVTPVCTTVTKLGVEVFLELGMAYEAYSMPKEAKVCYKGVVQGGGEGRKKAETLIFRMDAKEFVEGGASKKSGAKKKIEYVDTSVLEQLSSWDEKSYATSYVNLNKPVTRFERLEEISIKSEEDAIEVLRSGEGGERRARATAYLVSNWKRIDGERVKKERVNPVINGRVIRKLEEKGSGGFIGNYEIWGEWKLEFKLVKGEGERSKGWCVFEDKGADRCGFKYEVGGGWGWKEGVEGVGWKVKGRVNLKEDKDSKKNRWEALLRPKFPTVFDIVGTDGVVLLVRDVDNGNCWGFRRVKEGEESRLSEWVDEFNKK</sequence>
<dbReference type="PANTHER" id="PTHR35482:SF1">
    <property type="entry name" value="CYTOCHROME C OXIDASE SUBUNIT"/>
    <property type="match status" value="1"/>
</dbReference>
<gene>
    <name evidence="3" type="ORF">TrCOL_g316</name>
</gene>
<evidence type="ECO:0000313" key="3">
    <source>
        <dbReference type="EMBL" id="GMI46267.1"/>
    </source>
</evidence>
<evidence type="ECO:0000313" key="4">
    <source>
        <dbReference type="Proteomes" id="UP001165065"/>
    </source>
</evidence>
<feature type="signal peptide" evidence="2">
    <location>
        <begin position="1"/>
        <end position="20"/>
    </location>
</feature>
<protein>
    <submittedName>
        <fullName evidence="3">Uncharacterized protein</fullName>
    </submittedName>
</protein>
<keyword evidence="4" id="KW-1185">Reference proteome</keyword>
<reference evidence="4" key="1">
    <citation type="journal article" date="2023" name="Commun. Biol.">
        <title>Genome analysis of Parmales, the sister group of diatoms, reveals the evolutionary specialization of diatoms from phago-mixotrophs to photoautotrophs.</title>
        <authorList>
            <person name="Ban H."/>
            <person name="Sato S."/>
            <person name="Yoshikawa S."/>
            <person name="Yamada K."/>
            <person name="Nakamura Y."/>
            <person name="Ichinomiya M."/>
            <person name="Sato N."/>
            <person name="Blanc-Mathieu R."/>
            <person name="Endo H."/>
            <person name="Kuwata A."/>
            <person name="Ogata H."/>
        </authorList>
    </citation>
    <scope>NUCLEOTIDE SEQUENCE [LARGE SCALE GENOMIC DNA]</scope>
</reference>
<feature type="compositionally biased region" description="Basic and acidic residues" evidence="1">
    <location>
        <begin position="123"/>
        <end position="133"/>
    </location>
</feature>
<feature type="region of interest" description="Disordered" evidence="1">
    <location>
        <begin position="231"/>
        <end position="258"/>
    </location>
</feature>
<evidence type="ECO:0000256" key="1">
    <source>
        <dbReference type="SAM" id="MobiDB-lite"/>
    </source>
</evidence>
<dbReference type="PANTHER" id="PTHR35482">
    <property type="entry name" value="CYTOCHROME C OXIDASE SUBUNIT"/>
    <property type="match status" value="1"/>
</dbReference>
<keyword evidence="2" id="KW-0732">Signal</keyword>
<dbReference type="AlphaFoldDB" id="A0A9W7GIJ8"/>
<feature type="region of interest" description="Disordered" evidence="1">
    <location>
        <begin position="152"/>
        <end position="219"/>
    </location>
</feature>
<feature type="compositionally biased region" description="Basic and acidic residues" evidence="1">
    <location>
        <begin position="152"/>
        <end position="179"/>
    </location>
</feature>
<organism evidence="3 4">
    <name type="scientific">Triparma columacea</name>
    <dbReference type="NCBI Taxonomy" id="722753"/>
    <lineage>
        <taxon>Eukaryota</taxon>
        <taxon>Sar</taxon>
        <taxon>Stramenopiles</taxon>
        <taxon>Ochrophyta</taxon>
        <taxon>Bolidophyceae</taxon>
        <taxon>Parmales</taxon>
        <taxon>Triparmaceae</taxon>
        <taxon>Triparma</taxon>
    </lineage>
</organism>
<feature type="chain" id="PRO_5040877409" evidence="2">
    <location>
        <begin position="21"/>
        <end position="626"/>
    </location>
</feature>
<dbReference type="OrthoDB" id="206869at2759"/>
<name>A0A9W7GIJ8_9STRA</name>
<feature type="compositionally biased region" description="Basic and acidic residues" evidence="1">
    <location>
        <begin position="244"/>
        <end position="253"/>
    </location>
</feature>
<dbReference type="EMBL" id="BRYA01000290">
    <property type="protein sequence ID" value="GMI46267.1"/>
    <property type="molecule type" value="Genomic_DNA"/>
</dbReference>
<dbReference type="Proteomes" id="UP001165065">
    <property type="component" value="Unassembled WGS sequence"/>
</dbReference>